<feature type="non-terminal residue" evidence="1">
    <location>
        <position position="1"/>
    </location>
</feature>
<dbReference type="EMBL" id="JAWJUL010000367">
    <property type="protein sequence ID" value="MDV3443910.1"/>
    <property type="molecule type" value="Genomic_DNA"/>
</dbReference>
<organism evidence="1 2">
    <name type="scientific">Metapseudomonas otitidis</name>
    <dbReference type="NCBI Taxonomy" id="319939"/>
    <lineage>
        <taxon>Bacteria</taxon>
        <taxon>Pseudomonadati</taxon>
        <taxon>Pseudomonadota</taxon>
        <taxon>Gammaproteobacteria</taxon>
        <taxon>Pseudomonadales</taxon>
        <taxon>Pseudomonadaceae</taxon>
        <taxon>Metapseudomonas</taxon>
    </lineage>
</organism>
<keyword evidence="2" id="KW-1185">Reference proteome</keyword>
<dbReference type="Proteomes" id="UP001273935">
    <property type="component" value="Unassembled WGS sequence"/>
</dbReference>
<sequence length="72" mass="7257">VLEADISEDTLLTFGGSYDKAKENGTGDGLPRYSTGDDPAAQGAIGGQRAGEVHLAAIGVPGAGRCLQVELV</sequence>
<gene>
    <name evidence="1" type="ORF">R0G64_31380</name>
</gene>
<evidence type="ECO:0000313" key="2">
    <source>
        <dbReference type="Proteomes" id="UP001273935"/>
    </source>
</evidence>
<comment type="caution">
    <text evidence="1">The sequence shown here is derived from an EMBL/GenBank/DDBJ whole genome shotgun (WGS) entry which is preliminary data.</text>
</comment>
<dbReference type="RefSeq" id="WP_317234864.1">
    <property type="nucleotide sequence ID" value="NZ_JAWJUL010000367.1"/>
</dbReference>
<accession>A0ABU3Y146</accession>
<reference evidence="1 2" key="1">
    <citation type="submission" date="2023-10" db="EMBL/GenBank/DDBJ databases">
        <title>Pseudomonas otitidis isolated from a paediatric patient with cystic fibrosis in Chile.</title>
        <authorList>
            <person name="Amsteins-Romero L."/>
            <person name="Opazo-Capurro A."/>
            <person name="Matus-Kohler M."/>
            <person name="Gonzalez-Rocha G."/>
        </authorList>
    </citation>
    <scope>NUCLEOTIDE SEQUENCE [LARGE SCALE GENOMIC DNA]</scope>
    <source>
        <strain evidence="1 2">P-714</strain>
    </source>
</reference>
<proteinExistence type="predicted"/>
<protein>
    <submittedName>
        <fullName evidence="1">Uncharacterized protein</fullName>
    </submittedName>
</protein>
<name>A0ABU3Y146_9GAMM</name>
<feature type="non-terminal residue" evidence="1">
    <location>
        <position position="72"/>
    </location>
</feature>
<evidence type="ECO:0000313" key="1">
    <source>
        <dbReference type="EMBL" id="MDV3443910.1"/>
    </source>
</evidence>